<dbReference type="EMBL" id="BART01006451">
    <property type="protein sequence ID" value="GAG63805.1"/>
    <property type="molecule type" value="Genomic_DNA"/>
</dbReference>
<organism evidence="1">
    <name type="scientific">marine sediment metagenome</name>
    <dbReference type="NCBI Taxonomy" id="412755"/>
    <lineage>
        <taxon>unclassified sequences</taxon>
        <taxon>metagenomes</taxon>
        <taxon>ecological metagenomes</taxon>
    </lineage>
</organism>
<gene>
    <name evidence="1" type="ORF">S01H4_14715</name>
</gene>
<proteinExistence type="predicted"/>
<dbReference type="AlphaFoldDB" id="X0Z3A5"/>
<evidence type="ECO:0000313" key="1">
    <source>
        <dbReference type="EMBL" id="GAG63805.1"/>
    </source>
</evidence>
<sequence length="120" mass="13692">MVRGKKVPLSELSCIVKRTARAKDIGQTDGSIYGLITCQKCNKDRWVRLSWIKSGMERGIYTGLCHDCTKPPPPPTIELDGDLIKRLYCHQYYTQTQLSRLFFNSSTNFLGNVDAMVFKK</sequence>
<accession>X0Z3A5</accession>
<protein>
    <submittedName>
        <fullName evidence="1">Uncharacterized protein</fullName>
    </submittedName>
</protein>
<reference evidence="1" key="1">
    <citation type="journal article" date="2014" name="Front. Microbiol.">
        <title>High frequency of phylogenetically diverse reductive dehalogenase-homologous genes in deep subseafloor sedimentary metagenomes.</title>
        <authorList>
            <person name="Kawai M."/>
            <person name="Futagami T."/>
            <person name="Toyoda A."/>
            <person name="Takaki Y."/>
            <person name="Nishi S."/>
            <person name="Hori S."/>
            <person name="Arai W."/>
            <person name="Tsubouchi T."/>
            <person name="Morono Y."/>
            <person name="Uchiyama I."/>
            <person name="Ito T."/>
            <person name="Fujiyama A."/>
            <person name="Inagaki F."/>
            <person name="Takami H."/>
        </authorList>
    </citation>
    <scope>NUCLEOTIDE SEQUENCE</scope>
    <source>
        <strain evidence="1">Expedition CK06-06</strain>
    </source>
</reference>
<comment type="caution">
    <text evidence="1">The sequence shown here is derived from an EMBL/GenBank/DDBJ whole genome shotgun (WGS) entry which is preliminary data.</text>
</comment>
<name>X0Z3A5_9ZZZZ</name>